<feature type="coiled-coil region" evidence="1">
    <location>
        <begin position="832"/>
        <end position="866"/>
    </location>
</feature>
<dbReference type="AlphaFoldDB" id="A0A9P6HC68"/>
<reference evidence="3" key="2">
    <citation type="submission" date="2020-11" db="EMBL/GenBank/DDBJ databases">
        <authorList>
            <consortium name="DOE Joint Genome Institute"/>
            <person name="Kuo A."/>
            <person name="Miyauchi S."/>
            <person name="Kiss E."/>
            <person name="Drula E."/>
            <person name="Kohler A."/>
            <person name="Sanchez-Garcia M."/>
            <person name="Andreopoulos B."/>
            <person name="Barry K.W."/>
            <person name="Bonito G."/>
            <person name="Buee M."/>
            <person name="Carver A."/>
            <person name="Chen C."/>
            <person name="Cichocki N."/>
            <person name="Clum A."/>
            <person name="Culley D."/>
            <person name="Crous P.W."/>
            <person name="Fauchery L."/>
            <person name="Girlanda M."/>
            <person name="Hayes R."/>
            <person name="Keri Z."/>
            <person name="Labutti K."/>
            <person name="Lipzen A."/>
            <person name="Lombard V."/>
            <person name="Magnuson J."/>
            <person name="Maillard F."/>
            <person name="Morin E."/>
            <person name="Murat C."/>
            <person name="Nolan M."/>
            <person name="Ohm R."/>
            <person name="Pangilinan J."/>
            <person name="Pereira M."/>
            <person name="Perotto S."/>
            <person name="Peter M."/>
            <person name="Riley R."/>
            <person name="Sitrit Y."/>
            <person name="Stielow B."/>
            <person name="Szollosi G."/>
            <person name="Zifcakova L."/>
            <person name="Stursova M."/>
            <person name="Spatafora J.W."/>
            <person name="Tedersoo L."/>
            <person name="Vaario L.-M."/>
            <person name="Yamada A."/>
            <person name="Yan M."/>
            <person name="Wang P."/>
            <person name="Xu J."/>
            <person name="Bruns T."/>
            <person name="Baldrian P."/>
            <person name="Vilgalys R."/>
            <person name="Henrissat B."/>
            <person name="Grigoriev I.V."/>
            <person name="Hibbett D."/>
            <person name="Nagy L.G."/>
            <person name="Martin F.M."/>
        </authorList>
    </citation>
    <scope>NUCLEOTIDE SEQUENCE</scope>
    <source>
        <strain evidence="3">UH-Tt-Lm1</strain>
    </source>
</reference>
<evidence type="ECO:0000313" key="4">
    <source>
        <dbReference type="Proteomes" id="UP000736335"/>
    </source>
</evidence>
<keyword evidence="2" id="KW-0812">Transmembrane</keyword>
<dbReference type="Proteomes" id="UP000736335">
    <property type="component" value="Unassembled WGS sequence"/>
</dbReference>
<accession>A0A9P6HC68</accession>
<gene>
    <name evidence="3" type="ORF">BJ322DRAFT_1068307</name>
</gene>
<dbReference type="EMBL" id="WIUZ02000009">
    <property type="protein sequence ID" value="KAF9784037.1"/>
    <property type="molecule type" value="Genomic_DNA"/>
</dbReference>
<keyword evidence="4" id="KW-1185">Reference proteome</keyword>
<reference evidence="3" key="1">
    <citation type="journal article" date="2020" name="Nat. Commun.">
        <title>Large-scale genome sequencing of mycorrhizal fungi provides insights into the early evolution of symbiotic traits.</title>
        <authorList>
            <person name="Miyauchi S."/>
            <person name="Kiss E."/>
            <person name="Kuo A."/>
            <person name="Drula E."/>
            <person name="Kohler A."/>
            <person name="Sanchez-Garcia M."/>
            <person name="Morin E."/>
            <person name="Andreopoulos B."/>
            <person name="Barry K.W."/>
            <person name="Bonito G."/>
            <person name="Buee M."/>
            <person name="Carver A."/>
            <person name="Chen C."/>
            <person name="Cichocki N."/>
            <person name="Clum A."/>
            <person name="Culley D."/>
            <person name="Crous P.W."/>
            <person name="Fauchery L."/>
            <person name="Girlanda M."/>
            <person name="Hayes R.D."/>
            <person name="Keri Z."/>
            <person name="LaButti K."/>
            <person name="Lipzen A."/>
            <person name="Lombard V."/>
            <person name="Magnuson J."/>
            <person name="Maillard F."/>
            <person name="Murat C."/>
            <person name="Nolan M."/>
            <person name="Ohm R.A."/>
            <person name="Pangilinan J."/>
            <person name="Pereira M.F."/>
            <person name="Perotto S."/>
            <person name="Peter M."/>
            <person name="Pfister S."/>
            <person name="Riley R."/>
            <person name="Sitrit Y."/>
            <person name="Stielow J.B."/>
            <person name="Szollosi G."/>
            <person name="Zifcakova L."/>
            <person name="Stursova M."/>
            <person name="Spatafora J.W."/>
            <person name="Tedersoo L."/>
            <person name="Vaario L.M."/>
            <person name="Yamada A."/>
            <person name="Yan M."/>
            <person name="Wang P."/>
            <person name="Xu J."/>
            <person name="Bruns T."/>
            <person name="Baldrian P."/>
            <person name="Vilgalys R."/>
            <person name="Dunand C."/>
            <person name="Henrissat B."/>
            <person name="Grigoriev I.V."/>
            <person name="Hibbett D."/>
            <person name="Nagy L.G."/>
            <person name="Martin F.M."/>
        </authorList>
    </citation>
    <scope>NUCLEOTIDE SEQUENCE</scope>
    <source>
        <strain evidence="3">UH-Tt-Lm1</strain>
    </source>
</reference>
<feature type="transmembrane region" description="Helical" evidence="2">
    <location>
        <begin position="152"/>
        <end position="178"/>
    </location>
</feature>
<evidence type="ECO:0000256" key="1">
    <source>
        <dbReference type="SAM" id="Coils"/>
    </source>
</evidence>
<keyword evidence="2" id="KW-0472">Membrane</keyword>
<evidence type="ECO:0000256" key="2">
    <source>
        <dbReference type="SAM" id="Phobius"/>
    </source>
</evidence>
<feature type="transmembrane region" description="Helical" evidence="2">
    <location>
        <begin position="62"/>
        <end position="80"/>
    </location>
</feature>
<proteinExistence type="predicted"/>
<keyword evidence="1" id="KW-0175">Coiled coil</keyword>
<sequence>MADDTIVDSPVSIKPPISPWSGTSGTTYGKSAISEARTRFYEAFRKESVDFDRQLKSHDTEYNLILLVTSFCAANLSAFVQHNKNTSFTQILTDPTPEQALLFHALVIFLFVAFLAVLAKQASKRSALIEIRDSSLKEGRYRARRVPNVNKSVVLALAIEWLVLVVNLALAGTVFLFLKNMWAMYCSPDSLSAATVASCIGLMVLAIPVPAWLTIRSTGTLVPVTRSLIKDFVDAKTGRKPPVRRRSTIPPKQFTDPIPALVQDEAPVRRFLIRETEREGYETDSQCVSWMFARNIDSDVSNAILGFIPEIVWHSGIQDTPLIQVYDVLLQCFSPSTEESKPVLIPHMHDKASDAAKAFIHLFVQRQCIGDEDQELIEQLKKKSDTPLSWRRSGTDQDLDSMLGLVDKLLEHDVSIPWTKFVLSFSHHSWLGHILLYRAWDTTRDTGKLTSDVAGFVEYTMSLDPPAASSIETDCLLMIGLLVGMPVHTDDLLVSDKSEEFGTILKQMFVKLGETFSKYTEGQNLDSQMEALRLVTPMIGNQIAQLSYELFHTIIASSVPEDIKWEAARLTMNGAYNWDKYLPWVEDPTDVLAFLEHHFELQAKGENHDTSITNALRALAYASGKETMEALKKFDCTTLSYVKGICRSFKDEKPFQLRKAILFYIPLVEGRWFDPAVEILDEDGRREFCQDWASGVDGIEQTKDVKKAVASVLFGMANSAIWRPHIPQDKWKLMEYFNELPDESPSRLRCEANEEFVPALKAMDNRGVMKLWLAILWRAYADLKSVVRDQLVENTREVIETSPHDVGLFMAVMESEKTAVDTEMLGYSRWSIDEKAIKLREKTDKLQQAKKKLEDVVESVVEAKAKKLNVAIF</sequence>
<feature type="transmembrane region" description="Helical" evidence="2">
    <location>
        <begin position="100"/>
        <end position="119"/>
    </location>
</feature>
<organism evidence="3 4">
    <name type="scientific">Thelephora terrestris</name>
    <dbReference type="NCBI Taxonomy" id="56493"/>
    <lineage>
        <taxon>Eukaryota</taxon>
        <taxon>Fungi</taxon>
        <taxon>Dikarya</taxon>
        <taxon>Basidiomycota</taxon>
        <taxon>Agaricomycotina</taxon>
        <taxon>Agaricomycetes</taxon>
        <taxon>Thelephorales</taxon>
        <taxon>Thelephoraceae</taxon>
        <taxon>Thelephora</taxon>
    </lineage>
</organism>
<protein>
    <submittedName>
        <fullName evidence="3">Uncharacterized protein</fullName>
    </submittedName>
</protein>
<name>A0A9P6HC68_9AGAM</name>
<dbReference type="OrthoDB" id="10307291at2759"/>
<comment type="caution">
    <text evidence="3">The sequence shown here is derived from an EMBL/GenBank/DDBJ whole genome shotgun (WGS) entry which is preliminary data.</text>
</comment>
<keyword evidence="2" id="KW-1133">Transmembrane helix</keyword>
<evidence type="ECO:0000313" key="3">
    <source>
        <dbReference type="EMBL" id="KAF9784037.1"/>
    </source>
</evidence>
<feature type="transmembrane region" description="Helical" evidence="2">
    <location>
        <begin position="190"/>
        <end position="213"/>
    </location>
</feature>